<dbReference type="GO" id="GO:0008982">
    <property type="term" value="F:protein-N(PI)-phosphohistidine-sugar phosphotransferase activity"/>
    <property type="evidence" value="ECO:0007669"/>
    <property type="project" value="InterPro"/>
</dbReference>
<protein>
    <submittedName>
        <fullName evidence="1">PTS sorbitol transporter subunit IIA</fullName>
    </submittedName>
</protein>
<dbReference type="AlphaFoldDB" id="A0A4R8V9P7"/>
<name>A0A4R8V9P7_9MICO</name>
<dbReference type="Gene3D" id="2.40.33.40">
    <property type="entry name" value="Phosphotransferase system, glucitol/sorbitol-specific IIA component"/>
    <property type="match status" value="1"/>
</dbReference>
<dbReference type="SUPFAM" id="SSF141530">
    <property type="entry name" value="PTSIIA/GutA-like"/>
    <property type="match status" value="1"/>
</dbReference>
<gene>
    <name evidence="1" type="ORF">E3N84_05605</name>
</gene>
<dbReference type="GO" id="GO:0005737">
    <property type="term" value="C:cytoplasm"/>
    <property type="evidence" value="ECO:0007669"/>
    <property type="project" value="InterPro"/>
</dbReference>
<dbReference type="PANTHER" id="PTHR40398">
    <property type="entry name" value="PTS SYSTEM GLUCITOL/SORBITOL-SPECIFIC EIIA COMPONENT"/>
    <property type="match status" value="1"/>
</dbReference>
<keyword evidence="2" id="KW-1185">Reference proteome</keyword>
<sequence>MNPYFRSEVVSIGVDVAEMLEGGVAIFFAEPCPDELAEVSIVHRVMDSDPQRDPAPGDVLRVGASTVTLDAVGAIAGENLRSLGHMVVYVNPEEGQDPLPGAVLATGALTVPTIGETIEIRSGGR</sequence>
<reference evidence="1 2" key="1">
    <citation type="submission" date="2019-03" db="EMBL/GenBank/DDBJ databases">
        <title>Genomics of glacier-inhabiting Cryobacterium strains.</title>
        <authorList>
            <person name="Liu Q."/>
            <person name="Xin Y.-H."/>
        </authorList>
    </citation>
    <scope>NUCLEOTIDE SEQUENCE [LARGE SCALE GENOMIC DNA]</scope>
    <source>
        <strain evidence="1 2">CGMCC 1.10440</strain>
    </source>
</reference>
<evidence type="ECO:0000313" key="2">
    <source>
        <dbReference type="Proteomes" id="UP000298488"/>
    </source>
</evidence>
<proteinExistence type="predicted"/>
<dbReference type="InterPro" id="IPR036665">
    <property type="entry name" value="PTS_IIA_glucitol/sorbitol_sf"/>
</dbReference>
<dbReference type="Pfam" id="PF03829">
    <property type="entry name" value="PTSIIA_gutA"/>
    <property type="match status" value="1"/>
</dbReference>
<dbReference type="GO" id="GO:0016301">
    <property type="term" value="F:kinase activity"/>
    <property type="evidence" value="ECO:0007669"/>
    <property type="project" value="TreeGrafter"/>
</dbReference>
<dbReference type="GO" id="GO:0009401">
    <property type="term" value="P:phosphoenolpyruvate-dependent sugar phosphotransferase system"/>
    <property type="evidence" value="ECO:0007669"/>
    <property type="project" value="InterPro"/>
</dbReference>
<organism evidence="1 2">
    <name type="scientific">Terrimesophilobacter mesophilus</name>
    <dbReference type="NCBI Taxonomy" id="433647"/>
    <lineage>
        <taxon>Bacteria</taxon>
        <taxon>Bacillati</taxon>
        <taxon>Actinomycetota</taxon>
        <taxon>Actinomycetes</taxon>
        <taxon>Micrococcales</taxon>
        <taxon>Microbacteriaceae</taxon>
        <taxon>Terrimesophilobacter</taxon>
    </lineage>
</organism>
<dbReference type="InterPro" id="IPR004716">
    <property type="entry name" value="PTS_IIA_glucitol/sorbitol-sp"/>
</dbReference>
<dbReference type="EMBL" id="SOFI01000003">
    <property type="protein sequence ID" value="TFB79569.1"/>
    <property type="molecule type" value="Genomic_DNA"/>
</dbReference>
<dbReference type="OrthoDB" id="3625833at2"/>
<comment type="caution">
    <text evidence="1">The sequence shown here is derived from an EMBL/GenBank/DDBJ whole genome shotgun (WGS) entry which is preliminary data.</text>
</comment>
<accession>A0A4R8V9P7</accession>
<dbReference type="PANTHER" id="PTHR40398:SF1">
    <property type="entry name" value="PTS SYSTEM GLUCITOL_SORBITOL-SPECIFIC EIIA COMPONENT"/>
    <property type="match status" value="1"/>
</dbReference>
<dbReference type="Proteomes" id="UP000298488">
    <property type="component" value="Unassembled WGS sequence"/>
</dbReference>
<dbReference type="RefSeq" id="WP_104095439.1">
    <property type="nucleotide sequence ID" value="NZ_JACHBP010000001.1"/>
</dbReference>
<evidence type="ECO:0000313" key="1">
    <source>
        <dbReference type="EMBL" id="TFB79569.1"/>
    </source>
</evidence>